<feature type="transmembrane region" description="Helical" evidence="8">
    <location>
        <begin position="107"/>
        <end position="124"/>
    </location>
</feature>
<feature type="transmembrane region" description="Helical" evidence="8">
    <location>
        <begin position="326"/>
        <end position="345"/>
    </location>
</feature>
<comment type="caution">
    <text evidence="9">The sequence shown here is derived from an EMBL/GenBank/DDBJ whole genome shotgun (WGS) entry which is preliminary data.</text>
</comment>
<dbReference type="NCBIfam" id="TIGR00886">
    <property type="entry name" value="2A0108"/>
    <property type="match status" value="1"/>
</dbReference>
<keyword evidence="10" id="KW-1185">Reference proteome</keyword>
<comment type="similarity">
    <text evidence="2 8">Belongs to the major facilitator superfamily. Nitrate/nitrite porter (TC 2.A.1.8) family.</text>
</comment>
<feature type="transmembrane region" description="Helical" evidence="8">
    <location>
        <begin position="77"/>
        <end position="95"/>
    </location>
</feature>
<dbReference type="InterPro" id="IPR011701">
    <property type="entry name" value="MFS"/>
</dbReference>
<proteinExistence type="inferred from homology"/>
<feature type="transmembrane region" description="Helical" evidence="8">
    <location>
        <begin position="357"/>
        <end position="375"/>
    </location>
</feature>
<dbReference type="Proteomes" id="UP001198034">
    <property type="component" value="Unassembled WGS sequence"/>
</dbReference>
<keyword evidence="3 8" id="KW-0813">Transport</keyword>
<name>A0ABS8BPC6_9NEIS</name>
<sequence>MVRLANEKVKIMAKSAVLTRWEPENPVFWQEQGQSVAKRNLAISIPCLTLGFVISVLWSVVALNLNSAGFNFSKEQLFMLTALPQLSGATLRIFYSFMPARFGGRKWTAISTAVLLIPALWLGFAVQDPTTSYTELLMIALLCGLGSGNFASSMANIGYFFPTAKKGSANGLNAGFGNLGVSLAQLLIPLAITLPLFGAFGGEAQSYLKAGAAQSLWLQNAGFMWVPLIAIAAVAAWFGMNDIADARSSFAQQAVIFRRKHNWLMCWLYIGTFGSFIGFAGAFALLTKSLFPDVAVMKYAFLGPLIGALIRPVGGIISDKIGGAKVTLGVFIGMACAVLGVLAFLPELGVDGQLSGGSWPGFFAMFLLLFTFAGLGNGSTYKMIPTIFATLRMREATGSDEAALKAARLGGMQESAAAAGFISAIGAYGGFFIPQSFGLSMQASGGPELALYAFIAFYVSCVWMTWRYYASPKAELPC</sequence>
<dbReference type="CDD" id="cd17341">
    <property type="entry name" value="MFS_NRT2_like"/>
    <property type="match status" value="1"/>
</dbReference>
<dbReference type="Pfam" id="PF07690">
    <property type="entry name" value="MFS_1"/>
    <property type="match status" value="1"/>
</dbReference>
<feature type="transmembrane region" description="Helical" evidence="8">
    <location>
        <begin position="261"/>
        <end position="284"/>
    </location>
</feature>
<evidence type="ECO:0000313" key="10">
    <source>
        <dbReference type="Proteomes" id="UP001198034"/>
    </source>
</evidence>
<feature type="transmembrane region" description="Helical" evidence="8">
    <location>
        <begin position="41"/>
        <end position="65"/>
    </location>
</feature>
<keyword evidence="4 8" id="KW-0812">Transmembrane</keyword>
<dbReference type="EMBL" id="JAJAWG010000017">
    <property type="protein sequence ID" value="MCB5197580.1"/>
    <property type="molecule type" value="Genomic_DNA"/>
</dbReference>
<accession>A0ABS8BPC6</accession>
<evidence type="ECO:0000256" key="4">
    <source>
        <dbReference type="ARBA" id="ARBA00022692"/>
    </source>
</evidence>
<evidence type="ECO:0000256" key="5">
    <source>
        <dbReference type="ARBA" id="ARBA00022989"/>
    </source>
</evidence>
<organism evidence="9 10">
    <name type="scientific">Deefgea salmonis</name>
    <dbReference type="NCBI Taxonomy" id="2875502"/>
    <lineage>
        <taxon>Bacteria</taxon>
        <taxon>Pseudomonadati</taxon>
        <taxon>Pseudomonadota</taxon>
        <taxon>Betaproteobacteria</taxon>
        <taxon>Neisseriales</taxon>
        <taxon>Chitinibacteraceae</taxon>
        <taxon>Deefgea</taxon>
    </lineage>
</organism>
<feature type="transmembrane region" description="Helical" evidence="8">
    <location>
        <begin position="415"/>
        <end position="437"/>
    </location>
</feature>
<evidence type="ECO:0000256" key="8">
    <source>
        <dbReference type="RuleBase" id="RU366033"/>
    </source>
</evidence>
<evidence type="ECO:0000256" key="7">
    <source>
        <dbReference type="ARBA" id="ARBA00023136"/>
    </source>
</evidence>
<gene>
    <name evidence="9" type="ORF">LG219_15060</name>
</gene>
<feature type="transmembrane region" description="Helical" evidence="8">
    <location>
        <begin position="222"/>
        <end position="240"/>
    </location>
</feature>
<keyword evidence="8" id="KW-1003">Cell membrane</keyword>
<keyword evidence="6 8" id="KW-0534">Nitrate assimilation</keyword>
<dbReference type="PANTHER" id="PTHR23515">
    <property type="entry name" value="HIGH-AFFINITY NITRATE TRANSPORTER 2.3"/>
    <property type="match status" value="1"/>
</dbReference>
<evidence type="ECO:0000256" key="3">
    <source>
        <dbReference type="ARBA" id="ARBA00022448"/>
    </source>
</evidence>
<feature type="transmembrane region" description="Helical" evidence="8">
    <location>
        <begin position="449"/>
        <end position="469"/>
    </location>
</feature>
<dbReference type="SUPFAM" id="SSF103473">
    <property type="entry name" value="MFS general substrate transporter"/>
    <property type="match status" value="1"/>
</dbReference>
<evidence type="ECO:0000256" key="6">
    <source>
        <dbReference type="ARBA" id="ARBA00023063"/>
    </source>
</evidence>
<feature type="transmembrane region" description="Helical" evidence="8">
    <location>
        <begin position="181"/>
        <end position="202"/>
    </location>
</feature>
<feature type="transmembrane region" description="Helical" evidence="8">
    <location>
        <begin position="296"/>
        <end position="314"/>
    </location>
</feature>
<dbReference type="InterPro" id="IPR036259">
    <property type="entry name" value="MFS_trans_sf"/>
</dbReference>
<evidence type="ECO:0000256" key="2">
    <source>
        <dbReference type="ARBA" id="ARBA00008432"/>
    </source>
</evidence>
<protein>
    <recommendedName>
        <fullName evidence="8">Nitrate/nitrite transporter</fullName>
    </recommendedName>
</protein>
<dbReference type="InterPro" id="IPR004737">
    <property type="entry name" value="NO3_transporter_NarK/NarU-like"/>
</dbReference>
<dbReference type="Gene3D" id="1.20.1250.20">
    <property type="entry name" value="MFS general substrate transporter like domains"/>
    <property type="match status" value="1"/>
</dbReference>
<evidence type="ECO:0000256" key="1">
    <source>
        <dbReference type="ARBA" id="ARBA00004141"/>
    </source>
</evidence>
<feature type="transmembrane region" description="Helical" evidence="8">
    <location>
        <begin position="136"/>
        <end position="161"/>
    </location>
</feature>
<reference evidence="9 10" key="1">
    <citation type="submission" date="2021-10" db="EMBL/GenBank/DDBJ databases">
        <authorList>
            <person name="Chen M."/>
        </authorList>
    </citation>
    <scope>NUCLEOTIDE SEQUENCE [LARGE SCALE GENOMIC DNA]</scope>
    <source>
        <strain evidence="9 10">H3-26</strain>
    </source>
</reference>
<evidence type="ECO:0000313" key="9">
    <source>
        <dbReference type="EMBL" id="MCB5197580.1"/>
    </source>
</evidence>
<keyword evidence="5 8" id="KW-1133">Transmembrane helix</keyword>
<keyword evidence="7 8" id="KW-0472">Membrane</keyword>
<dbReference type="InterPro" id="IPR044772">
    <property type="entry name" value="NO3_transporter"/>
</dbReference>
<comment type="subcellular location">
    <subcellularLocation>
        <location evidence="8">Cell membrane</location>
        <topology evidence="8">Multi-pass membrane protein</topology>
    </subcellularLocation>
    <subcellularLocation>
        <location evidence="1">Membrane</location>
        <topology evidence="1">Multi-pass membrane protein</topology>
    </subcellularLocation>
</comment>